<dbReference type="SUPFAM" id="SSF53756">
    <property type="entry name" value="UDP-Glycosyltransferase/glycogen phosphorylase"/>
    <property type="match status" value="1"/>
</dbReference>
<proteinExistence type="evidence at transcript level"/>
<gene>
    <name evidence="3" type="primary">DcT206</name>
</gene>
<reference evidence="3" key="1">
    <citation type="journal article" date="2011" name="Plant Biotechnol. (Sheffield)">
        <title>Isolation of cDNAs encoding tetrahydroxychalcone 2'-glucosyltransferase activity from carnation, cyclamen, and catharanthus.</title>
        <authorList>
            <person name="Togami J."/>
            <person name="Okuhara H."/>
            <person name="Nakamura N."/>
            <person name="Ishiguro K."/>
            <person name="Hirose C."/>
            <person name="Ochiai M."/>
            <person name="Fukui Y."/>
            <person name="Yamaguchi M."/>
            <person name="Tanaka Y."/>
        </authorList>
    </citation>
    <scope>NUCLEOTIDE SEQUENCE</scope>
</reference>
<organism evidence="3">
    <name type="scientific">Dianthus caryophyllus</name>
    <name type="common">Carnation</name>
    <name type="synonym">Clove pink</name>
    <dbReference type="NCBI Taxonomy" id="3570"/>
    <lineage>
        <taxon>Eukaryota</taxon>
        <taxon>Viridiplantae</taxon>
        <taxon>Streptophyta</taxon>
        <taxon>Embryophyta</taxon>
        <taxon>Tracheophyta</taxon>
        <taxon>Spermatophyta</taxon>
        <taxon>Magnoliopsida</taxon>
        <taxon>eudicotyledons</taxon>
        <taxon>Gunneridae</taxon>
        <taxon>Pentapetalae</taxon>
        <taxon>Caryophyllales</taxon>
        <taxon>Caryophyllaceae</taxon>
        <taxon>Caryophylleae</taxon>
        <taxon>Dianthus</taxon>
    </lineage>
</organism>
<dbReference type="CDD" id="cd03784">
    <property type="entry name" value="GT1_Gtf-like"/>
    <property type="match status" value="1"/>
</dbReference>
<dbReference type="GO" id="GO:0016104">
    <property type="term" value="P:triterpenoid biosynthetic process"/>
    <property type="evidence" value="ECO:0007669"/>
    <property type="project" value="UniProtKB-ARBA"/>
</dbReference>
<evidence type="ECO:0000256" key="2">
    <source>
        <dbReference type="ARBA" id="ARBA00022679"/>
    </source>
</evidence>
<dbReference type="GO" id="GO:0016135">
    <property type="term" value="P:saponin biosynthetic process"/>
    <property type="evidence" value="ECO:0007669"/>
    <property type="project" value="UniProtKB-ARBA"/>
</dbReference>
<dbReference type="CAZy" id="GT1">
    <property type="family name" value="Glycosyltransferase Family 1"/>
</dbReference>
<sequence>MEKLTQQSKMNTRLLIFPAPFQGHVTPMIHLANLLYYKGFSITVIQSTYNALNPTSFSHFTFRLLDDGLLEAYAKCPPPNSFKVLADMNDNCSEPFKDCISQIMKEAGAADQERVACLIMDPMWRFAGTVANSFNLPRIALRTGSLSTYVVYNSLPLLREEGYFPLDEKKLNDPLLEFPPLKLKDLPSEEHHDLLTCALREINTARGMICNTFEDLEDAAIARLRKTFPCPIFSVGPLHKHVPASKVSIWKEDQTAIDWLNTRAPNSVLYVSFGSVAAMTEDEFNEVAWGLANSKQPFLWVVRPGLIQGSENYMLPNGFEEIVSKRGHVVKWAPQQRVLSHTAVGGFWTHGGWNSTLESICEGVPMLCLPFFGDQSMNARFVSEKWKIGLQLERGMKRDEIEKAIRKLMVEEEGKEMRSRIACLKEKSEACLMEDHSSYKSLNMLTNYILEL</sequence>
<dbReference type="Gene3D" id="3.40.50.2000">
    <property type="entry name" value="Glycogen Phosphorylase B"/>
    <property type="match status" value="2"/>
</dbReference>
<dbReference type="FunFam" id="3.40.50.2000:FF:000120">
    <property type="entry name" value="UDP-glycosyltransferase 76C1"/>
    <property type="match status" value="1"/>
</dbReference>
<dbReference type="PANTHER" id="PTHR11926:SF1464">
    <property type="entry name" value="UDP-GLYCOSYLTRANSFERASE 76B1-LIKE"/>
    <property type="match status" value="1"/>
</dbReference>
<name>A7M6I5_DIACA</name>
<dbReference type="EMBL" id="AB294383">
    <property type="protein sequence ID" value="BAF75883.1"/>
    <property type="molecule type" value="mRNA"/>
</dbReference>
<dbReference type="GO" id="GO:0080044">
    <property type="term" value="F:quercetin 7-O-glucosyltransferase activity"/>
    <property type="evidence" value="ECO:0007669"/>
    <property type="project" value="TreeGrafter"/>
</dbReference>
<dbReference type="PANTHER" id="PTHR11926">
    <property type="entry name" value="GLUCOSYL/GLUCURONOSYL TRANSFERASES"/>
    <property type="match status" value="1"/>
</dbReference>
<evidence type="ECO:0000313" key="3">
    <source>
        <dbReference type="EMBL" id="BAF75883.1"/>
    </source>
</evidence>
<keyword evidence="2 3" id="KW-0808">Transferase</keyword>
<dbReference type="Pfam" id="PF00201">
    <property type="entry name" value="UDPGT"/>
    <property type="match status" value="1"/>
</dbReference>
<dbReference type="AlphaFoldDB" id="A7M6I5"/>
<accession>A7M6I5</accession>
<dbReference type="GO" id="GO:0080043">
    <property type="term" value="F:quercetin 3-O-glucosyltransferase activity"/>
    <property type="evidence" value="ECO:0007669"/>
    <property type="project" value="TreeGrafter"/>
</dbReference>
<evidence type="ECO:0000256" key="1">
    <source>
        <dbReference type="ARBA" id="ARBA00009995"/>
    </source>
</evidence>
<dbReference type="FunFam" id="3.40.50.2000:FF:000040">
    <property type="entry name" value="UDP-glycosyltransferase 76C1"/>
    <property type="match status" value="1"/>
</dbReference>
<dbReference type="InterPro" id="IPR002213">
    <property type="entry name" value="UDP_glucos_trans"/>
</dbReference>
<protein>
    <submittedName>
        <fullName evidence="3">Glucosyltransferase</fullName>
    </submittedName>
</protein>
<comment type="similarity">
    <text evidence="1">Belongs to the UDP-glycosyltransferase family.</text>
</comment>